<dbReference type="InterPro" id="IPR050508">
    <property type="entry name" value="Methyltransf_Superfamily"/>
</dbReference>
<dbReference type="PANTHER" id="PTHR42912:SF95">
    <property type="entry name" value="METHYLTRANSFERASE TYPE 11 DOMAIN-CONTAINING PROTEIN"/>
    <property type="match status" value="1"/>
</dbReference>
<evidence type="ECO:0000313" key="2">
    <source>
        <dbReference type="EMBL" id="WZW99024.1"/>
    </source>
</evidence>
<gene>
    <name evidence="2" type="ORF">PCC79_02095</name>
</gene>
<proteinExistence type="predicted"/>
<name>A0ABZ3C8A8_9ACTN</name>
<dbReference type="CDD" id="cd02440">
    <property type="entry name" value="AdoMet_MTases"/>
    <property type="match status" value="1"/>
</dbReference>
<dbReference type="Gene3D" id="3.40.50.150">
    <property type="entry name" value="Vaccinia Virus protein VP39"/>
    <property type="match status" value="1"/>
</dbReference>
<evidence type="ECO:0000259" key="1">
    <source>
        <dbReference type="Pfam" id="PF08241"/>
    </source>
</evidence>
<dbReference type="SUPFAM" id="SSF53335">
    <property type="entry name" value="S-adenosyl-L-methionine-dependent methyltransferases"/>
    <property type="match status" value="1"/>
</dbReference>
<reference evidence="2 3" key="1">
    <citation type="journal article" date="2023" name="Environ Microbiome">
        <title>A coral-associated actinobacterium mitigates coral bleaching under heat stress.</title>
        <authorList>
            <person name="Li J."/>
            <person name="Zou Y."/>
            <person name="Li Q."/>
            <person name="Zhang J."/>
            <person name="Bourne D.G."/>
            <person name="Lyu Y."/>
            <person name="Liu C."/>
            <person name="Zhang S."/>
        </authorList>
    </citation>
    <scope>NUCLEOTIDE SEQUENCE [LARGE SCALE GENOMIC DNA]</scope>
    <source>
        <strain evidence="2 3">SCSIO 13291</strain>
    </source>
</reference>
<sequence length="253" mass="27350">MTSPGLPAFPDAALTWLVPRPLGQARALVLGRSGAPVIEQLAGSGAALVACDASRGGLRALVHRAPGALPTVARPERLPFAAHAFDAVFVHQSLQHLQADAVLPELARVLAPGGRLALSWMIRDDSVPWVRRLAALLQDVDPEAMTGNYGTDSVAALADVPWFPTVERRNHRLWVPIARVDLMQMVAHRFPDLPADRLAQLMREVGELYESSAPPPEPLLLPYQVACWRAEVNHSALPNDSITPPDDGLAIRL</sequence>
<dbReference type="InterPro" id="IPR029063">
    <property type="entry name" value="SAM-dependent_MTases_sf"/>
</dbReference>
<dbReference type="GO" id="GO:0008168">
    <property type="term" value="F:methyltransferase activity"/>
    <property type="evidence" value="ECO:0007669"/>
    <property type="project" value="UniProtKB-KW"/>
</dbReference>
<dbReference type="EMBL" id="CP115965">
    <property type="protein sequence ID" value="WZW99024.1"/>
    <property type="molecule type" value="Genomic_DNA"/>
</dbReference>
<dbReference type="GO" id="GO:0032259">
    <property type="term" value="P:methylation"/>
    <property type="evidence" value="ECO:0007669"/>
    <property type="project" value="UniProtKB-KW"/>
</dbReference>
<dbReference type="Proteomes" id="UP001434337">
    <property type="component" value="Chromosome"/>
</dbReference>
<dbReference type="PANTHER" id="PTHR42912">
    <property type="entry name" value="METHYLTRANSFERASE"/>
    <property type="match status" value="1"/>
</dbReference>
<dbReference type="InterPro" id="IPR013216">
    <property type="entry name" value="Methyltransf_11"/>
</dbReference>
<feature type="domain" description="Methyltransferase type 11" evidence="1">
    <location>
        <begin position="33"/>
        <end position="117"/>
    </location>
</feature>
<evidence type="ECO:0000313" key="3">
    <source>
        <dbReference type="Proteomes" id="UP001434337"/>
    </source>
</evidence>
<keyword evidence="3" id="KW-1185">Reference proteome</keyword>
<dbReference type="RefSeq" id="WP_342372869.1">
    <property type="nucleotide sequence ID" value="NZ_CP115965.1"/>
</dbReference>
<keyword evidence="2" id="KW-0808">Transferase</keyword>
<protein>
    <submittedName>
        <fullName evidence="2">Class I SAM-dependent methyltransferase</fullName>
    </submittedName>
</protein>
<organism evidence="2 3">
    <name type="scientific">Propioniciclava soli</name>
    <dbReference type="NCBI Taxonomy" id="2775081"/>
    <lineage>
        <taxon>Bacteria</taxon>
        <taxon>Bacillati</taxon>
        <taxon>Actinomycetota</taxon>
        <taxon>Actinomycetes</taxon>
        <taxon>Propionibacteriales</taxon>
        <taxon>Propionibacteriaceae</taxon>
        <taxon>Propioniciclava</taxon>
    </lineage>
</organism>
<keyword evidence="2" id="KW-0489">Methyltransferase</keyword>
<dbReference type="Pfam" id="PF08241">
    <property type="entry name" value="Methyltransf_11"/>
    <property type="match status" value="1"/>
</dbReference>
<accession>A0ABZ3C8A8</accession>